<evidence type="ECO:0000256" key="9">
    <source>
        <dbReference type="SAM" id="MobiDB-lite"/>
    </source>
</evidence>
<keyword evidence="5" id="KW-0547">Nucleotide-binding</keyword>
<dbReference type="AlphaFoldDB" id="A0A327MAK3"/>
<dbReference type="CDD" id="cd18773">
    <property type="entry name" value="PDC1_HK_sensor"/>
    <property type="match status" value="1"/>
</dbReference>
<dbReference type="InterPro" id="IPR036890">
    <property type="entry name" value="HATPase_C_sf"/>
</dbReference>
<evidence type="ECO:0000256" key="2">
    <source>
        <dbReference type="ARBA" id="ARBA00012438"/>
    </source>
</evidence>
<evidence type="ECO:0000256" key="4">
    <source>
        <dbReference type="ARBA" id="ARBA00022679"/>
    </source>
</evidence>
<dbReference type="InterPro" id="IPR011102">
    <property type="entry name" value="Sig_transdc_His_kinase_HWE"/>
</dbReference>
<dbReference type="GO" id="GO:0000160">
    <property type="term" value="P:phosphorelay signal transduction system"/>
    <property type="evidence" value="ECO:0007669"/>
    <property type="project" value="InterPro"/>
</dbReference>
<evidence type="ECO:0000256" key="6">
    <source>
        <dbReference type="ARBA" id="ARBA00022777"/>
    </source>
</evidence>
<reference evidence="12" key="1">
    <citation type="submission" date="2018-06" db="EMBL/GenBank/DDBJ databases">
        <authorList>
            <person name="Khan S.A."/>
        </authorList>
    </citation>
    <scope>NUCLEOTIDE SEQUENCE [LARGE SCALE GENOMIC DNA]</scope>
    <source>
        <strain evidence="12">DB-1506</strain>
    </source>
</reference>
<dbReference type="Proteomes" id="UP000249065">
    <property type="component" value="Unassembled WGS sequence"/>
</dbReference>
<keyword evidence="12" id="KW-1185">Reference proteome</keyword>
<evidence type="ECO:0000259" key="10">
    <source>
        <dbReference type="PROSITE" id="PS50110"/>
    </source>
</evidence>
<feature type="region of interest" description="Disordered" evidence="9">
    <location>
        <begin position="596"/>
        <end position="615"/>
    </location>
</feature>
<name>A0A327MAK3_9PROT</name>
<dbReference type="SUPFAM" id="SSF52172">
    <property type="entry name" value="CheY-like"/>
    <property type="match status" value="1"/>
</dbReference>
<dbReference type="SMART" id="SM00448">
    <property type="entry name" value="REC"/>
    <property type="match status" value="1"/>
</dbReference>
<evidence type="ECO:0000256" key="5">
    <source>
        <dbReference type="ARBA" id="ARBA00022741"/>
    </source>
</evidence>
<dbReference type="Gene3D" id="3.30.565.10">
    <property type="entry name" value="Histidine kinase-like ATPase, C-terminal domain"/>
    <property type="match status" value="1"/>
</dbReference>
<dbReference type="SMART" id="SM00911">
    <property type="entry name" value="HWE_HK"/>
    <property type="match status" value="1"/>
</dbReference>
<dbReference type="Pfam" id="PF07536">
    <property type="entry name" value="HWE_HK"/>
    <property type="match status" value="1"/>
</dbReference>
<dbReference type="PROSITE" id="PS50110">
    <property type="entry name" value="RESPONSE_REGULATORY"/>
    <property type="match status" value="1"/>
</dbReference>
<evidence type="ECO:0000256" key="1">
    <source>
        <dbReference type="ARBA" id="ARBA00000085"/>
    </source>
</evidence>
<dbReference type="GO" id="GO:0004673">
    <property type="term" value="F:protein histidine kinase activity"/>
    <property type="evidence" value="ECO:0007669"/>
    <property type="project" value="UniProtKB-EC"/>
</dbReference>
<comment type="caution">
    <text evidence="11">The sequence shown here is derived from an EMBL/GenBank/DDBJ whole genome shotgun (WGS) entry which is preliminary data.</text>
</comment>
<dbReference type="Gene3D" id="3.40.50.2300">
    <property type="match status" value="1"/>
</dbReference>
<evidence type="ECO:0000313" key="12">
    <source>
        <dbReference type="Proteomes" id="UP000249065"/>
    </source>
</evidence>
<accession>A0A327MAK3</accession>
<keyword evidence="4" id="KW-0808">Transferase</keyword>
<dbReference type="InterPro" id="IPR011006">
    <property type="entry name" value="CheY-like_superfamily"/>
</dbReference>
<protein>
    <recommendedName>
        <fullName evidence="2">histidine kinase</fullName>
        <ecNumber evidence="2">2.7.13.3</ecNumber>
    </recommendedName>
</protein>
<dbReference type="GO" id="GO:0005524">
    <property type="term" value="F:ATP binding"/>
    <property type="evidence" value="ECO:0007669"/>
    <property type="project" value="UniProtKB-KW"/>
</dbReference>
<keyword evidence="3 8" id="KW-0597">Phosphoprotein</keyword>
<dbReference type="InterPro" id="IPR001789">
    <property type="entry name" value="Sig_transdc_resp-reg_receiver"/>
</dbReference>
<evidence type="ECO:0000256" key="8">
    <source>
        <dbReference type="PROSITE-ProRule" id="PRU00169"/>
    </source>
</evidence>
<sequence>MPGPVPRRRRPMRFRMHLLGLALVTGLPLLALAIGLAWWIAANARTAALHELVRTAEALQADIDRELQITAAALRVLASAPSLEAALAAPPGSGDPEVFHRRAQLLVRDRPAVLHGIILFDAAGQARVDTLLPPGGPPPGPAPLRLPGPQQLPWNGIAATPPLTVSPLLVEAADGRLVVGVALPVERAGQRIGLLAATLRPESLGLALGSQHLPPGWIATLIDERHTILARSTQQEAYLAQPAIDWVTAFQQGGAAAATVRAVTRAGVPSYAALRRLPVGHWTLALTVPRAAIDGPLRRAVLIAAASGVLAVSLAALLTLALGARLGEEIEALGADAAVVARDQPPPPRPPARVREVAGVRAALAETGAALRARAAAKREAEEHLVLLLREVDHRAKNALAVALSLIRLAPRDVTPAAFATAAEGRITAMARAHALLARGAWTGAELRALAESELPAHMGKVRLSGPPARLSAEAVQPVAMLLHELATNAAKHGALSVPGGEVCIAWEFLPADQALRLTWTERGGPGLDGPPARRSFGIRLVTQLAERQLGARLALDWDPAGLRATLTLPAARAAPDNAALDNAAPAARAAAGLDRSGRPAAVAPRPAWTDPGGPPPRVLVAEDEALLALELETGLRELGCEVVGPARTLAEAQRLAASEPRLAAAVLDINLGGGELIFPVAEALAARGVPYLLATGYGSAGPLEGREAGAVAVLRKPYQRHALAAALASVLPGHAAQARGEGG</sequence>
<evidence type="ECO:0000256" key="3">
    <source>
        <dbReference type="ARBA" id="ARBA00022553"/>
    </source>
</evidence>
<dbReference type="PANTHER" id="PTHR41523">
    <property type="entry name" value="TWO-COMPONENT SYSTEM SENSOR PROTEIN"/>
    <property type="match status" value="1"/>
</dbReference>
<evidence type="ECO:0000313" key="11">
    <source>
        <dbReference type="EMBL" id="RAI59950.1"/>
    </source>
</evidence>
<keyword evidence="6" id="KW-0418">Kinase</keyword>
<dbReference type="PANTHER" id="PTHR41523:SF8">
    <property type="entry name" value="ETHYLENE RESPONSE SENSOR PROTEIN"/>
    <property type="match status" value="1"/>
</dbReference>
<feature type="domain" description="Response regulatory" evidence="10">
    <location>
        <begin position="618"/>
        <end position="732"/>
    </location>
</feature>
<gene>
    <name evidence="11" type="ORF">DOO78_06830</name>
</gene>
<keyword evidence="7" id="KW-0067">ATP-binding</keyword>
<feature type="modified residue" description="4-aspartylphosphate" evidence="8">
    <location>
        <position position="669"/>
    </location>
</feature>
<dbReference type="EC" id="2.7.13.3" evidence="2"/>
<proteinExistence type="predicted"/>
<evidence type="ECO:0000256" key="7">
    <source>
        <dbReference type="ARBA" id="ARBA00022840"/>
    </source>
</evidence>
<dbReference type="Gene3D" id="3.30.450.20">
    <property type="entry name" value="PAS domain"/>
    <property type="match status" value="1"/>
</dbReference>
<dbReference type="EMBL" id="QLIX01000003">
    <property type="protein sequence ID" value="RAI59950.1"/>
    <property type="molecule type" value="Genomic_DNA"/>
</dbReference>
<comment type="catalytic activity">
    <reaction evidence="1">
        <text>ATP + protein L-histidine = ADP + protein N-phospho-L-histidine.</text>
        <dbReference type="EC" id="2.7.13.3"/>
    </reaction>
</comment>
<organism evidence="11 12">
    <name type="scientific">Roseicella frigidaeris</name>
    <dbReference type="NCBI Taxonomy" id="2230885"/>
    <lineage>
        <taxon>Bacteria</taxon>
        <taxon>Pseudomonadati</taxon>
        <taxon>Pseudomonadota</taxon>
        <taxon>Alphaproteobacteria</taxon>
        <taxon>Acetobacterales</taxon>
        <taxon>Roseomonadaceae</taxon>
        <taxon>Roseicella</taxon>
    </lineage>
</organism>